<sequence>MRFRTIKAGLYRGRTRHYHFGITIPGQKTRFTTQLYWNEVPHGADGKVWSTTNETDMVLRGVRDPEQRAAIIRDFTAMPDSAAGEQQTTWDIVMGLTPVEQPYPGAEDGVLVLAGTAMPTAGGKPRFKITVPAQSGYSYEVYADPTLGKLGWAALPFSLSASEKPDRNIHTAKTEGALDLFVEKESVKGYYHVAFRIPGANLGTPGDMGFGGPGGPRGFGPGGPRPPGGPGGPPPGFDGNGAPPPQ</sequence>
<reference evidence="2 3" key="1">
    <citation type="journal article" date="2011" name="J. Bacteriol.">
        <title>Genome sequence of Chthoniobacter flavus Ellin428, an aerobic heterotrophic soil bacterium.</title>
        <authorList>
            <person name="Kant R."/>
            <person name="van Passel M.W."/>
            <person name="Palva A."/>
            <person name="Lucas S."/>
            <person name="Lapidus A."/>
            <person name="Glavina Del Rio T."/>
            <person name="Dalin E."/>
            <person name="Tice H."/>
            <person name="Bruce D."/>
            <person name="Goodwin L."/>
            <person name="Pitluck S."/>
            <person name="Larimer F.W."/>
            <person name="Land M.L."/>
            <person name="Hauser L."/>
            <person name="Sangwan P."/>
            <person name="de Vos W.M."/>
            <person name="Janssen P.H."/>
            <person name="Smidt H."/>
        </authorList>
    </citation>
    <scope>NUCLEOTIDE SEQUENCE [LARGE SCALE GENOMIC DNA]</scope>
    <source>
        <strain evidence="2 3">Ellin428</strain>
    </source>
</reference>
<evidence type="ECO:0000256" key="1">
    <source>
        <dbReference type="SAM" id="MobiDB-lite"/>
    </source>
</evidence>
<proteinExistence type="predicted"/>
<accession>B4DBE5</accession>
<dbReference type="Gene3D" id="2.60.130.10">
    <property type="entry name" value="Aromatic compound dioxygenase"/>
    <property type="match status" value="1"/>
</dbReference>
<comment type="caution">
    <text evidence="2">The sequence shown here is derived from an EMBL/GenBank/DDBJ whole genome shotgun (WGS) entry which is preliminary data.</text>
</comment>
<name>B4DBE5_9BACT</name>
<dbReference type="AlphaFoldDB" id="B4DBE5"/>
<feature type="region of interest" description="Disordered" evidence="1">
    <location>
        <begin position="202"/>
        <end position="246"/>
    </location>
</feature>
<dbReference type="Proteomes" id="UP000005824">
    <property type="component" value="Unassembled WGS sequence"/>
</dbReference>
<protein>
    <submittedName>
        <fullName evidence="2">Uncharacterized protein</fullName>
    </submittedName>
</protein>
<feature type="compositionally biased region" description="Gly residues" evidence="1">
    <location>
        <begin position="206"/>
        <end position="222"/>
    </location>
</feature>
<feature type="compositionally biased region" description="Pro residues" evidence="1">
    <location>
        <begin position="223"/>
        <end position="246"/>
    </location>
</feature>
<gene>
    <name evidence="2" type="ORF">CfE428DRAFT_6236</name>
</gene>
<dbReference type="SUPFAM" id="SSF49482">
    <property type="entry name" value="Aromatic compound dioxygenase"/>
    <property type="match status" value="1"/>
</dbReference>
<organism evidence="2 3">
    <name type="scientific">Chthoniobacter flavus Ellin428</name>
    <dbReference type="NCBI Taxonomy" id="497964"/>
    <lineage>
        <taxon>Bacteria</taxon>
        <taxon>Pseudomonadati</taxon>
        <taxon>Verrucomicrobiota</taxon>
        <taxon>Spartobacteria</taxon>
        <taxon>Chthoniobacterales</taxon>
        <taxon>Chthoniobacteraceae</taxon>
        <taxon>Chthoniobacter</taxon>
    </lineage>
</organism>
<dbReference type="RefSeq" id="WP_006983554.1">
    <property type="nucleotide sequence ID" value="NZ_ABVL01000037.1"/>
</dbReference>
<evidence type="ECO:0000313" key="3">
    <source>
        <dbReference type="Proteomes" id="UP000005824"/>
    </source>
</evidence>
<dbReference type="EMBL" id="ABVL01000037">
    <property type="protein sequence ID" value="EDY16235.1"/>
    <property type="molecule type" value="Genomic_DNA"/>
</dbReference>
<dbReference type="STRING" id="497964.CfE428DRAFT_6236"/>
<dbReference type="InParanoid" id="B4DBE5"/>
<dbReference type="eggNOG" id="COG3485">
    <property type="taxonomic scope" value="Bacteria"/>
</dbReference>
<dbReference type="InterPro" id="IPR015889">
    <property type="entry name" value="Intradiol_dOase_core"/>
</dbReference>
<dbReference type="GO" id="GO:0016702">
    <property type="term" value="F:oxidoreductase activity, acting on single donors with incorporation of molecular oxygen, incorporation of two atoms of oxygen"/>
    <property type="evidence" value="ECO:0007669"/>
    <property type="project" value="InterPro"/>
</dbReference>
<keyword evidence="3" id="KW-1185">Reference proteome</keyword>
<evidence type="ECO:0000313" key="2">
    <source>
        <dbReference type="EMBL" id="EDY16235.1"/>
    </source>
</evidence>
<dbReference type="GO" id="GO:0005506">
    <property type="term" value="F:iron ion binding"/>
    <property type="evidence" value="ECO:0007669"/>
    <property type="project" value="InterPro"/>
</dbReference>